<evidence type="ECO:0000313" key="1">
    <source>
        <dbReference type="EMBL" id="OGZ02070.1"/>
    </source>
</evidence>
<dbReference type="AlphaFoldDB" id="A0A1G2CMU5"/>
<name>A0A1G2CMU5_9BACT</name>
<gene>
    <name evidence="1" type="ORF">A2390_00435</name>
</gene>
<protein>
    <submittedName>
        <fullName evidence="1">Uncharacterized protein</fullName>
    </submittedName>
</protein>
<reference evidence="1 2" key="1">
    <citation type="journal article" date="2016" name="Nat. Commun.">
        <title>Thousands of microbial genomes shed light on interconnected biogeochemical processes in an aquifer system.</title>
        <authorList>
            <person name="Anantharaman K."/>
            <person name="Brown C.T."/>
            <person name="Hug L.A."/>
            <person name="Sharon I."/>
            <person name="Castelle C.J."/>
            <person name="Probst A.J."/>
            <person name="Thomas B.C."/>
            <person name="Singh A."/>
            <person name="Wilkins M.J."/>
            <person name="Karaoz U."/>
            <person name="Brodie E.L."/>
            <person name="Williams K.H."/>
            <person name="Hubbard S.S."/>
            <person name="Banfield J.F."/>
        </authorList>
    </citation>
    <scope>NUCLEOTIDE SEQUENCE [LARGE SCALE GENOMIC DNA]</scope>
</reference>
<proteinExistence type="predicted"/>
<comment type="caution">
    <text evidence="1">The sequence shown here is derived from an EMBL/GenBank/DDBJ whole genome shotgun (WGS) entry which is preliminary data.</text>
</comment>
<evidence type="ECO:0000313" key="2">
    <source>
        <dbReference type="Proteomes" id="UP000178599"/>
    </source>
</evidence>
<dbReference type="EMBL" id="MHLE01000043">
    <property type="protein sequence ID" value="OGZ02070.1"/>
    <property type="molecule type" value="Genomic_DNA"/>
</dbReference>
<accession>A0A1G2CMU5</accession>
<sequence length="181" mass="20818">MGNTIIVDYSKLPVFGYEAKKGIFCGKKLDELASHLIVFHSKKSGEEKIDLNTLRIQKLKKGFFKENIKDIIHSNFPDLVIMNEMYGGLYKEGKRNATVPDEWEKIKGLFHFFGTVLRENKDKGKMVVPFLNFAKKEGGYGDELCFGGRFLNEKGELEFSSWDEDDYVVCFKNQILQEEPA</sequence>
<dbReference type="Proteomes" id="UP000178599">
    <property type="component" value="Unassembled WGS sequence"/>
</dbReference>
<organism evidence="1 2">
    <name type="scientific">Candidatus Liptonbacteria bacterium RIFOXYB1_FULL_36_10</name>
    <dbReference type="NCBI Taxonomy" id="1798654"/>
    <lineage>
        <taxon>Bacteria</taxon>
        <taxon>Candidatus Liptoniibacteriota</taxon>
    </lineage>
</organism>